<accession>A0A4R1L1D2</accession>
<organism evidence="1 2">
    <name type="scientific">Lonepinella koalarum</name>
    <dbReference type="NCBI Taxonomy" id="53417"/>
    <lineage>
        <taxon>Bacteria</taxon>
        <taxon>Pseudomonadati</taxon>
        <taxon>Pseudomonadota</taxon>
        <taxon>Gammaproteobacteria</taxon>
        <taxon>Pasteurellales</taxon>
        <taxon>Pasteurellaceae</taxon>
        <taxon>Lonepinella</taxon>
    </lineage>
</organism>
<reference evidence="1 2" key="1">
    <citation type="submission" date="2019-03" db="EMBL/GenBank/DDBJ databases">
        <title>Genomic Encyclopedia of Type Strains, Phase IV (KMG-IV): sequencing the most valuable type-strain genomes for metagenomic binning, comparative biology and taxonomic classification.</title>
        <authorList>
            <person name="Goeker M."/>
        </authorList>
    </citation>
    <scope>NUCLEOTIDE SEQUENCE [LARGE SCALE GENOMIC DNA]</scope>
    <source>
        <strain evidence="1 2">DSM 10053</strain>
    </source>
</reference>
<protein>
    <submittedName>
        <fullName evidence="1">Uncharacterized protein</fullName>
    </submittedName>
</protein>
<keyword evidence="2" id="KW-1185">Reference proteome</keyword>
<dbReference type="RefSeq" id="WP_165867212.1">
    <property type="nucleotide sequence ID" value="NZ_CP170642.1"/>
</dbReference>
<evidence type="ECO:0000313" key="2">
    <source>
        <dbReference type="Proteomes" id="UP000295496"/>
    </source>
</evidence>
<proteinExistence type="predicted"/>
<dbReference type="EMBL" id="SMGJ01000003">
    <property type="protein sequence ID" value="TCK70049.1"/>
    <property type="molecule type" value="Genomic_DNA"/>
</dbReference>
<evidence type="ECO:0000313" key="1">
    <source>
        <dbReference type="EMBL" id="TCK70049.1"/>
    </source>
</evidence>
<dbReference type="AlphaFoldDB" id="A0A4R1L1D2"/>
<dbReference type="Proteomes" id="UP000295496">
    <property type="component" value="Unassembled WGS sequence"/>
</dbReference>
<comment type="caution">
    <text evidence="1">The sequence shown here is derived from an EMBL/GenBank/DDBJ whole genome shotgun (WGS) entry which is preliminary data.</text>
</comment>
<gene>
    <name evidence="1" type="ORF">EV692_1272</name>
</gene>
<name>A0A4R1L1D2_9PAST</name>
<sequence length="56" mass="6687">MELVNETKLNQTARKDTFYTAEELDLIYKMRNGLEETVTHEEVMKNLKRVLKLDEN</sequence>